<keyword evidence="1" id="KW-0813">Transport</keyword>
<evidence type="ECO:0000313" key="8">
    <source>
        <dbReference type="Proteomes" id="UP000624419"/>
    </source>
</evidence>
<comment type="function">
    <text evidence="5">Part of the ABC transporter complex HmuTUV involved in hemin import. Responsible for energy coupling to the transport system.</text>
</comment>
<evidence type="ECO:0000256" key="2">
    <source>
        <dbReference type="ARBA" id="ARBA00022741"/>
    </source>
</evidence>
<gene>
    <name evidence="7" type="ORF">HHX48_04970</name>
</gene>
<name>A0ABR8LMD9_9ALTE</name>
<dbReference type="CDD" id="cd03214">
    <property type="entry name" value="ABC_Iron-Siderophores_B12_Hemin"/>
    <property type="match status" value="1"/>
</dbReference>
<dbReference type="SMART" id="SM00382">
    <property type="entry name" value="AAA"/>
    <property type="match status" value="1"/>
</dbReference>
<dbReference type="RefSeq" id="WP_191022815.1">
    <property type="nucleotide sequence ID" value="NZ_JABBXD010000002.1"/>
</dbReference>
<dbReference type="InterPro" id="IPR027417">
    <property type="entry name" value="P-loop_NTPase"/>
</dbReference>
<dbReference type="PROSITE" id="PS50893">
    <property type="entry name" value="ABC_TRANSPORTER_2"/>
    <property type="match status" value="1"/>
</dbReference>
<dbReference type="InterPro" id="IPR003593">
    <property type="entry name" value="AAA+_ATPase"/>
</dbReference>
<dbReference type="PANTHER" id="PTHR42794">
    <property type="entry name" value="HEMIN IMPORT ATP-BINDING PROTEIN HMUV"/>
    <property type="match status" value="1"/>
</dbReference>
<dbReference type="PANTHER" id="PTHR42794:SF1">
    <property type="entry name" value="HEMIN IMPORT ATP-BINDING PROTEIN HMUV"/>
    <property type="match status" value="1"/>
</dbReference>
<dbReference type="InterPro" id="IPR003439">
    <property type="entry name" value="ABC_transporter-like_ATP-bd"/>
</dbReference>
<dbReference type="EMBL" id="JABBXD010000002">
    <property type="protein sequence ID" value="MBD3585084.1"/>
    <property type="molecule type" value="Genomic_DNA"/>
</dbReference>
<keyword evidence="3 7" id="KW-0067">ATP-binding</keyword>
<keyword evidence="4" id="KW-1278">Translocase</keyword>
<proteinExistence type="predicted"/>
<reference evidence="7 8" key="1">
    <citation type="submission" date="2020-04" db="EMBL/GenBank/DDBJ databases">
        <title>Salinimonas sp. HHU 13199.</title>
        <authorList>
            <person name="Cui X."/>
            <person name="Zhang D."/>
        </authorList>
    </citation>
    <scope>NUCLEOTIDE SEQUENCE [LARGE SCALE GENOMIC DNA]</scope>
    <source>
        <strain evidence="7 8">HHU 13199</strain>
    </source>
</reference>
<dbReference type="SUPFAM" id="SSF52540">
    <property type="entry name" value="P-loop containing nucleoside triphosphate hydrolases"/>
    <property type="match status" value="1"/>
</dbReference>
<accession>A0ABR8LMD9</accession>
<dbReference type="InterPro" id="IPR017871">
    <property type="entry name" value="ABC_transporter-like_CS"/>
</dbReference>
<dbReference type="Proteomes" id="UP000624419">
    <property type="component" value="Unassembled WGS sequence"/>
</dbReference>
<protein>
    <submittedName>
        <fullName evidence="7">ATP-binding cassette domain-containing protein</fullName>
    </submittedName>
</protein>
<evidence type="ECO:0000259" key="6">
    <source>
        <dbReference type="PROSITE" id="PS50893"/>
    </source>
</evidence>
<evidence type="ECO:0000256" key="3">
    <source>
        <dbReference type="ARBA" id="ARBA00022840"/>
    </source>
</evidence>
<keyword evidence="8" id="KW-1185">Reference proteome</keyword>
<dbReference type="GO" id="GO:0005524">
    <property type="term" value="F:ATP binding"/>
    <property type="evidence" value="ECO:0007669"/>
    <property type="project" value="UniProtKB-KW"/>
</dbReference>
<organism evidence="7 8">
    <name type="scientific">Salinimonas profundi</name>
    <dbReference type="NCBI Taxonomy" id="2729140"/>
    <lineage>
        <taxon>Bacteria</taxon>
        <taxon>Pseudomonadati</taxon>
        <taxon>Pseudomonadota</taxon>
        <taxon>Gammaproteobacteria</taxon>
        <taxon>Alteromonadales</taxon>
        <taxon>Alteromonadaceae</taxon>
        <taxon>Alteromonas/Salinimonas group</taxon>
        <taxon>Salinimonas</taxon>
    </lineage>
</organism>
<evidence type="ECO:0000256" key="4">
    <source>
        <dbReference type="ARBA" id="ARBA00022967"/>
    </source>
</evidence>
<dbReference type="Gene3D" id="3.40.50.300">
    <property type="entry name" value="P-loop containing nucleotide triphosphate hydrolases"/>
    <property type="match status" value="1"/>
</dbReference>
<evidence type="ECO:0000256" key="1">
    <source>
        <dbReference type="ARBA" id="ARBA00022448"/>
    </source>
</evidence>
<keyword evidence="2" id="KW-0547">Nucleotide-binding</keyword>
<feature type="domain" description="ABC transporter" evidence="6">
    <location>
        <begin position="4"/>
        <end position="228"/>
    </location>
</feature>
<dbReference type="Pfam" id="PF00005">
    <property type="entry name" value="ABC_tran"/>
    <property type="match status" value="1"/>
</dbReference>
<evidence type="ECO:0000256" key="5">
    <source>
        <dbReference type="ARBA" id="ARBA00037066"/>
    </source>
</evidence>
<dbReference type="PROSITE" id="PS00211">
    <property type="entry name" value="ABC_TRANSPORTER_1"/>
    <property type="match status" value="1"/>
</dbReference>
<comment type="caution">
    <text evidence="7">The sequence shown here is derived from an EMBL/GenBank/DDBJ whole genome shotgun (WGS) entry which is preliminary data.</text>
</comment>
<evidence type="ECO:0000313" key="7">
    <source>
        <dbReference type="EMBL" id="MBD3585084.1"/>
    </source>
</evidence>
<sequence length="247" mass="27094">MITLNEIGIDKRLHGISAEIDRGMCCHILGENGAGKSTLLQVCAGLLEPGRGECRINEQPVTAMPAPRLAGFRGFHEQNSTAAFDIPAHSYIQFYAGRKPPHDKLIAALDIGRLLARPVSQLSGGEKQRVNLVRCIAQVWEAVEKGQAVLCLDEPLQGLDVRHQQSLLLFLRELCQLGNTVIMSCHDINISARFADTTLLLKNGRCLASGPVHQTFSIDLLETCFGIKFVITNNQNALQIHPQWPSA</sequence>